<name>A0AAP5MB65_9CYAN</name>
<dbReference type="InterPro" id="IPR018712">
    <property type="entry name" value="Tle1-like_cat"/>
</dbReference>
<protein>
    <submittedName>
        <fullName evidence="2">DUF2235 domain-containing protein</fullName>
    </submittedName>
</protein>
<dbReference type="PANTHER" id="PTHR33840:SF1">
    <property type="entry name" value="TLE1 PHOSPHOLIPASE DOMAIN-CONTAINING PROTEIN"/>
    <property type="match status" value="1"/>
</dbReference>
<dbReference type="PANTHER" id="PTHR33840">
    <property type="match status" value="1"/>
</dbReference>
<dbReference type="AlphaFoldDB" id="A0AAP5MB65"/>
<reference evidence="3" key="1">
    <citation type="journal article" date="2021" name="Science">
        <title>Hunting the eagle killer: A cyanobacterial neurotoxin causes vacuolar myelinopathy.</title>
        <authorList>
            <person name="Breinlinger S."/>
            <person name="Phillips T.J."/>
            <person name="Haram B.N."/>
            <person name="Mares J."/>
            <person name="Martinez Yerena J.A."/>
            <person name="Hrouzek P."/>
            <person name="Sobotka R."/>
            <person name="Henderson W.M."/>
            <person name="Schmieder P."/>
            <person name="Williams S.M."/>
            <person name="Lauderdale J.D."/>
            <person name="Wilde H.D."/>
            <person name="Gerrin W."/>
            <person name="Kust A."/>
            <person name="Washington J.W."/>
            <person name="Wagner C."/>
            <person name="Geier B."/>
            <person name="Liebeke M."/>
            <person name="Enke H."/>
            <person name="Niedermeyer T.H.J."/>
            <person name="Wilde S.B."/>
        </authorList>
    </citation>
    <scope>NUCLEOTIDE SEQUENCE [LARGE SCALE GENOMIC DNA]</scope>
    <source>
        <strain evidence="3">Thurmond2011</strain>
    </source>
</reference>
<organism evidence="2 3">
    <name type="scientific">Aetokthonos hydrillicola Thurmond2011</name>
    <dbReference type="NCBI Taxonomy" id="2712845"/>
    <lineage>
        <taxon>Bacteria</taxon>
        <taxon>Bacillati</taxon>
        <taxon>Cyanobacteriota</taxon>
        <taxon>Cyanophyceae</taxon>
        <taxon>Nostocales</taxon>
        <taxon>Hapalosiphonaceae</taxon>
        <taxon>Aetokthonos</taxon>
    </lineage>
</organism>
<accession>A0AAP5MB65</accession>
<evidence type="ECO:0000313" key="3">
    <source>
        <dbReference type="Proteomes" id="UP000667802"/>
    </source>
</evidence>
<feature type="domain" description="T6SS Phospholipase effector Tle1-like catalytic" evidence="1">
    <location>
        <begin position="10"/>
        <end position="284"/>
    </location>
</feature>
<dbReference type="Pfam" id="PF09994">
    <property type="entry name" value="T6SS_Tle1-like_cat"/>
    <property type="match status" value="1"/>
</dbReference>
<evidence type="ECO:0000259" key="1">
    <source>
        <dbReference type="Pfam" id="PF09994"/>
    </source>
</evidence>
<dbReference type="EMBL" id="JAALHA020000013">
    <property type="protein sequence ID" value="MDR9897602.1"/>
    <property type="molecule type" value="Genomic_DNA"/>
</dbReference>
<dbReference type="RefSeq" id="WP_208338379.1">
    <property type="nucleotide sequence ID" value="NZ_CAWQFN010000089.1"/>
</dbReference>
<sequence length="370" mass="42467">MPDLTTNTKKRLAVCCDGTWNRLDGSYPTNVVKFARSIKYKAEDQIPQMVYYLSGCGTAEDADLIQRLGGGAFGWGIDRIIQDAYRFLCMNYDKDSEDEIYLVGFSRGAYIVRCLAGMIYKCGLLKRAKIREIPKAYHLYRNTTIKPNDPIAQEFRQKNAKRTNIYNENYLQYRVSIKMLGCWDTVGALGIPKLIPWLPISEMWNAKYQFYDAELSPIVEHAFHAVAIDEKRKNFPSTPMKKSIKNKSQEVNEVLFAGVHGCVGGGTKEYQGLSDYPLQWMIKEAEKLGLDFEPPDKDDDEEFQIKLDYKTKFDNRVTGIYTLGGEKLRNFTFPEVAIHHSVIQRIHACPDYLPPNLDRDELQKIPIINL</sequence>
<dbReference type="Proteomes" id="UP000667802">
    <property type="component" value="Unassembled WGS sequence"/>
</dbReference>
<comment type="caution">
    <text evidence="2">The sequence shown here is derived from an EMBL/GenBank/DDBJ whole genome shotgun (WGS) entry which is preliminary data.</text>
</comment>
<evidence type="ECO:0000313" key="2">
    <source>
        <dbReference type="EMBL" id="MDR9897602.1"/>
    </source>
</evidence>
<proteinExistence type="predicted"/>
<keyword evidence="3" id="KW-1185">Reference proteome</keyword>
<gene>
    <name evidence="2" type="ORF">G7B40_023975</name>
</gene>